<feature type="transmembrane region" description="Helical" evidence="12">
    <location>
        <begin position="378"/>
        <end position="397"/>
    </location>
</feature>
<evidence type="ECO:0000256" key="2">
    <source>
        <dbReference type="ARBA" id="ARBA00022448"/>
    </source>
</evidence>
<keyword evidence="8" id="KW-0418">Kinase</keyword>
<feature type="transmembrane region" description="Helical" evidence="12">
    <location>
        <begin position="139"/>
        <end position="158"/>
    </location>
</feature>
<dbReference type="Pfam" id="PF02378">
    <property type="entry name" value="PTS_EIIC"/>
    <property type="match status" value="1"/>
</dbReference>
<feature type="transmembrane region" description="Helical" evidence="12">
    <location>
        <begin position="195"/>
        <end position="220"/>
    </location>
</feature>
<feature type="transmembrane region" description="Helical" evidence="12">
    <location>
        <begin position="417"/>
        <end position="440"/>
    </location>
</feature>
<evidence type="ECO:0000313" key="15">
    <source>
        <dbReference type="EMBL" id="RHF73761.1"/>
    </source>
</evidence>
<evidence type="ECO:0000256" key="3">
    <source>
        <dbReference type="ARBA" id="ARBA00022475"/>
    </source>
</evidence>
<feature type="transmembrane region" description="Helical" evidence="12">
    <location>
        <begin position="240"/>
        <end position="262"/>
    </location>
</feature>
<dbReference type="FunFam" id="3.30.1360.60:FF:000001">
    <property type="entry name" value="PTS system glucose-specific IIBC component PtsG"/>
    <property type="match status" value="1"/>
</dbReference>
<dbReference type="InterPro" id="IPR003352">
    <property type="entry name" value="PTS_EIIC"/>
</dbReference>
<feature type="transmembrane region" description="Helical" evidence="12">
    <location>
        <begin position="268"/>
        <end position="295"/>
    </location>
</feature>
<comment type="subcellular location">
    <subcellularLocation>
        <location evidence="1">Cell membrane</location>
        <topology evidence="1">Multi-pass membrane protein</topology>
    </subcellularLocation>
</comment>
<dbReference type="EMBL" id="QRHL01000003">
    <property type="protein sequence ID" value="RHF73761.1"/>
    <property type="molecule type" value="Genomic_DNA"/>
</dbReference>
<dbReference type="PROSITE" id="PS51098">
    <property type="entry name" value="PTS_EIIB_TYPE_1"/>
    <property type="match status" value="1"/>
</dbReference>
<evidence type="ECO:0000256" key="7">
    <source>
        <dbReference type="ARBA" id="ARBA00022692"/>
    </source>
</evidence>
<keyword evidence="5" id="KW-0808">Transferase</keyword>
<keyword evidence="6" id="KW-0598">Phosphotransferase system</keyword>
<dbReference type="InterPro" id="IPR001996">
    <property type="entry name" value="PTS_IIB_1"/>
</dbReference>
<feature type="active site" description="Phosphocysteine intermediate; for EIIB activity" evidence="11">
    <location>
        <position position="25"/>
    </location>
</feature>
<dbReference type="PROSITE" id="PS51103">
    <property type="entry name" value="PTS_EIIC_TYPE_1"/>
    <property type="match status" value="1"/>
</dbReference>
<evidence type="ECO:0000256" key="8">
    <source>
        <dbReference type="ARBA" id="ARBA00022777"/>
    </source>
</evidence>
<dbReference type="SUPFAM" id="SSF55604">
    <property type="entry name" value="Glucose permease domain IIB"/>
    <property type="match status" value="1"/>
</dbReference>
<gene>
    <name evidence="15" type="ORF">DW663_02965</name>
</gene>
<keyword evidence="4 15" id="KW-0762">Sugar transport</keyword>
<dbReference type="GO" id="GO:0005886">
    <property type="term" value="C:plasma membrane"/>
    <property type="evidence" value="ECO:0007669"/>
    <property type="project" value="UniProtKB-SubCell"/>
</dbReference>
<dbReference type="Proteomes" id="UP000284676">
    <property type="component" value="Unassembled WGS sequence"/>
</dbReference>
<evidence type="ECO:0000256" key="6">
    <source>
        <dbReference type="ARBA" id="ARBA00022683"/>
    </source>
</evidence>
<organism evidence="15 16">
    <name type="scientific">Fusobacterium mortiferum</name>
    <dbReference type="NCBI Taxonomy" id="850"/>
    <lineage>
        <taxon>Bacteria</taxon>
        <taxon>Fusobacteriati</taxon>
        <taxon>Fusobacteriota</taxon>
        <taxon>Fusobacteriia</taxon>
        <taxon>Fusobacteriales</taxon>
        <taxon>Fusobacteriaceae</taxon>
        <taxon>Fusobacterium</taxon>
    </lineage>
</organism>
<feature type="domain" description="PTS EIIB type-1" evidence="13">
    <location>
        <begin position="3"/>
        <end position="85"/>
    </location>
</feature>
<accession>A0A414PZ11</accession>
<dbReference type="InterPro" id="IPR050558">
    <property type="entry name" value="PTS_Sugar-Specific_Components"/>
</dbReference>
<evidence type="ECO:0000256" key="1">
    <source>
        <dbReference type="ARBA" id="ARBA00004651"/>
    </source>
</evidence>
<dbReference type="GO" id="GO:0016301">
    <property type="term" value="F:kinase activity"/>
    <property type="evidence" value="ECO:0007669"/>
    <property type="project" value="UniProtKB-KW"/>
</dbReference>
<keyword evidence="3" id="KW-1003">Cell membrane</keyword>
<dbReference type="RefSeq" id="WP_118234059.1">
    <property type="nucleotide sequence ID" value="NZ_QRHL01000003.1"/>
</dbReference>
<keyword evidence="10 12" id="KW-0472">Membrane</keyword>
<feature type="domain" description="PTS EIIC type-1" evidence="14">
    <location>
        <begin position="100"/>
        <end position="447"/>
    </location>
</feature>
<protein>
    <submittedName>
        <fullName evidence="15">PTS sugar transporter</fullName>
    </submittedName>
</protein>
<dbReference type="Gene3D" id="3.30.1360.60">
    <property type="entry name" value="Glucose permease domain IIB"/>
    <property type="match status" value="1"/>
</dbReference>
<dbReference type="InterPro" id="IPR036878">
    <property type="entry name" value="Glu_permease_IIB"/>
</dbReference>
<dbReference type="GO" id="GO:0015771">
    <property type="term" value="P:trehalose transport"/>
    <property type="evidence" value="ECO:0007669"/>
    <property type="project" value="TreeGrafter"/>
</dbReference>
<evidence type="ECO:0000256" key="11">
    <source>
        <dbReference type="PROSITE-ProRule" id="PRU00421"/>
    </source>
</evidence>
<keyword evidence="9 12" id="KW-1133">Transmembrane helix</keyword>
<keyword evidence="7 12" id="KW-0812">Transmembrane</keyword>
<feature type="transmembrane region" description="Helical" evidence="12">
    <location>
        <begin position="316"/>
        <end position="338"/>
    </location>
</feature>
<evidence type="ECO:0000256" key="12">
    <source>
        <dbReference type="SAM" id="Phobius"/>
    </source>
</evidence>
<evidence type="ECO:0000313" key="16">
    <source>
        <dbReference type="Proteomes" id="UP000284676"/>
    </source>
</evidence>
<dbReference type="PROSITE" id="PS01035">
    <property type="entry name" value="PTS_EIIB_TYPE_1_CYS"/>
    <property type="match status" value="1"/>
</dbReference>
<evidence type="ECO:0000259" key="13">
    <source>
        <dbReference type="PROSITE" id="PS51098"/>
    </source>
</evidence>
<dbReference type="GO" id="GO:0090589">
    <property type="term" value="F:protein-phosphocysteine-trehalose phosphotransferase system transporter activity"/>
    <property type="evidence" value="ECO:0007669"/>
    <property type="project" value="TreeGrafter"/>
</dbReference>
<evidence type="ECO:0000256" key="9">
    <source>
        <dbReference type="ARBA" id="ARBA00022989"/>
    </source>
</evidence>
<evidence type="ECO:0000259" key="14">
    <source>
        <dbReference type="PROSITE" id="PS51103"/>
    </source>
</evidence>
<dbReference type="Pfam" id="PF00367">
    <property type="entry name" value="PTS_EIIB"/>
    <property type="match status" value="1"/>
</dbReference>
<feature type="transmembrane region" description="Helical" evidence="12">
    <location>
        <begin position="350"/>
        <end position="371"/>
    </location>
</feature>
<evidence type="ECO:0000256" key="5">
    <source>
        <dbReference type="ARBA" id="ARBA00022679"/>
    </source>
</evidence>
<dbReference type="PANTHER" id="PTHR30175:SF1">
    <property type="entry name" value="PTS SYSTEM ARBUTIN-, CELLOBIOSE-, AND SALICIN-SPECIFIC EIIBC COMPONENT-RELATED"/>
    <property type="match status" value="1"/>
</dbReference>
<dbReference type="AlphaFoldDB" id="A0A414PZ11"/>
<dbReference type="GO" id="GO:0008982">
    <property type="term" value="F:protein-N(PI)-phosphohistidine-sugar phosphotransferase activity"/>
    <property type="evidence" value="ECO:0007669"/>
    <property type="project" value="InterPro"/>
</dbReference>
<dbReference type="InterPro" id="IPR013013">
    <property type="entry name" value="PTS_EIIC_1"/>
</dbReference>
<keyword evidence="2" id="KW-0813">Transport</keyword>
<reference evidence="15 16" key="1">
    <citation type="submission" date="2018-08" db="EMBL/GenBank/DDBJ databases">
        <title>A genome reference for cultivated species of the human gut microbiota.</title>
        <authorList>
            <person name="Zou Y."/>
            <person name="Xue W."/>
            <person name="Luo G."/>
        </authorList>
    </citation>
    <scope>NUCLEOTIDE SEQUENCE [LARGE SCALE GENOMIC DNA]</scope>
    <source>
        <strain evidence="15 16">AM25-1</strain>
    </source>
</reference>
<feature type="transmembrane region" description="Helical" evidence="12">
    <location>
        <begin position="98"/>
        <end position="119"/>
    </location>
</feature>
<evidence type="ECO:0000256" key="4">
    <source>
        <dbReference type="ARBA" id="ARBA00022597"/>
    </source>
</evidence>
<comment type="caution">
    <text evidence="15">The sequence shown here is derived from an EMBL/GenBank/DDBJ whole genome shotgun (WGS) entry which is preliminary data.</text>
</comment>
<dbReference type="CDD" id="cd00212">
    <property type="entry name" value="PTS_IIB_glc"/>
    <property type="match status" value="1"/>
</dbReference>
<proteinExistence type="predicted"/>
<evidence type="ECO:0000256" key="10">
    <source>
        <dbReference type="ARBA" id="ARBA00023136"/>
    </source>
</evidence>
<sequence length="447" mass="49269">MDKKILLELVKYLGGKENITKFWNCMTRLRFKLNDYSLINEEEIIKLKGVLGIQKQNDQYQVIVGPSANKYFSILEKELSFSSTDVEEKNSKNLISKLLDVVSGVFGPIIPAIAGAGMLKGILSGLLALKILDGSSETVKIFDLIASGVFYFLPFYLAVSAARIFKTSEYLALAMASALMYPTLIDAANTGNMDFFHFFGLPIPVIKYSSTVIPIIMSVWAMKYIHRWVDKYMPEVLRTIFTPTITLIISIPLTLIVIGPLGTYFGQIIAWLINFMFSLSNVVAGFVVAGIRPALTVGGMHHVMTPMFFNNFETKGYDFLMPLCFMANMAMGRAAFGVFFRTKDKNKKSIIISSTISAILGITEPALFGVLIKYKMAFVAASLGAAIAGGFISFFGVRIYGYILSSIVSLPAYIGPYFIYAILGVVIAISTSAILSYLLVKNVDESN</sequence>
<dbReference type="GO" id="GO:0009401">
    <property type="term" value="P:phosphoenolpyruvate-dependent sugar phosphotransferase system"/>
    <property type="evidence" value="ECO:0007669"/>
    <property type="project" value="UniProtKB-KW"/>
</dbReference>
<name>A0A414PZ11_FUSMR</name>
<dbReference type="InterPro" id="IPR018113">
    <property type="entry name" value="PTrfase_EIIB_Cys"/>
</dbReference>
<dbReference type="PANTHER" id="PTHR30175">
    <property type="entry name" value="PHOSPHOTRANSFERASE SYSTEM TRANSPORT PROTEIN"/>
    <property type="match status" value="1"/>
</dbReference>